<dbReference type="Pfam" id="PF00224">
    <property type="entry name" value="PK"/>
    <property type="match status" value="1"/>
</dbReference>
<keyword evidence="6" id="KW-0547">Nucleotide-binding</keyword>
<feature type="domain" description="Pyruvate kinase barrel" evidence="14">
    <location>
        <begin position="6"/>
        <end position="331"/>
    </location>
</feature>
<comment type="caution">
    <text evidence="16">The sequence shown here is derived from an EMBL/GenBank/DDBJ whole genome shotgun (WGS) entry which is preliminary data.</text>
</comment>
<keyword evidence="11 16" id="KW-0670">Pyruvate</keyword>
<keyword evidence="8" id="KW-0067">ATP-binding</keyword>
<evidence type="ECO:0000256" key="7">
    <source>
        <dbReference type="ARBA" id="ARBA00022777"/>
    </source>
</evidence>
<comment type="similarity">
    <text evidence="2 13">Belongs to the pyruvate kinase family.</text>
</comment>
<accession>A0ABQ3AUM4</accession>
<dbReference type="Pfam" id="PF02887">
    <property type="entry name" value="PK_C"/>
    <property type="match status" value="1"/>
</dbReference>
<gene>
    <name evidence="16" type="primary">pykA</name>
    <name evidence="16" type="ORF">GCM10007071_09150</name>
</gene>
<dbReference type="InterPro" id="IPR015795">
    <property type="entry name" value="Pyrv_Knase_C"/>
</dbReference>
<feature type="domain" description="Pyruvate kinase C-terminal" evidence="15">
    <location>
        <begin position="363"/>
        <end position="478"/>
    </location>
</feature>
<keyword evidence="5" id="KW-0479">Metal-binding</keyword>
<dbReference type="EMBL" id="BMXV01000002">
    <property type="protein sequence ID" value="GGY64642.1"/>
    <property type="molecule type" value="Genomic_DNA"/>
</dbReference>
<dbReference type="NCBIfam" id="NF004491">
    <property type="entry name" value="PRK05826.1"/>
    <property type="match status" value="1"/>
</dbReference>
<keyword evidence="4 13" id="KW-0808">Transferase</keyword>
<evidence type="ECO:0000256" key="2">
    <source>
        <dbReference type="ARBA" id="ARBA00008663"/>
    </source>
</evidence>
<evidence type="ECO:0000259" key="15">
    <source>
        <dbReference type="Pfam" id="PF02887"/>
    </source>
</evidence>
<evidence type="ECO:0000256" key="12">
    <source>
        <dbReference type="NCBIfam" id="TIGR01064"/>
    </source>
</evidence>
<dbReference type="SUPFAM" id="SSF50800">
    <property type="entry name" value="PK beta-barrel domain-like"/>
    <property type="match status" value="1"/>
</dbReference>
<name>A0ABQ3AUM4_9GAMM</name>
<evidence type="ECO:0000256" key="3">
    <source>
        <dbReference type="ARBA" id="ARBA00012142"/>
    </source>
</evidence>
<dbReference type="InterPro" id="IPR015793">
    <property type="entry name" value="Pyrv_Knase_brl"/>
</dbReference>
<evidence type="ECO:0000313" key="16">
    <source>
        <dbReference type="EMBL" id="GGY64642.1"/>
    </source>
</evidence>
<proteinExistence type="inferred from homology"/>
<evidence type="ECO:0000256" key="1">
    <source>
        <dbReference type="ARBA" id="ARBA00004997"/>
    </source>
</evidence>
<dbReference type="Gene3D" id="3.20.20.60">
    <property type="entry name" value="Phosphoenolpyruvate-binding domains"/>
    <property type="match status" value="1"/>
</dbReference>
<evidence type="ECO:0000256" key="11">
    <source>
        <dbReference type="ARBA" id="ARBA00023317"/>
    </source>
</evidence>
<evidence type="ECO:0000259" key="14">
    <source>
        <dbReference type="Pfam" id="PF00224"/>
    </source>
</evidence>
<dbReference type="Gene3D" id="3.40.1380.20">
    <property type="entry name" value="Pyruvate kinase, C-terminal domain"/>
    <property type="match status" value="1"/>
</dbReference>
<comment type="catalytic activity">
    <reaction evidence="13">
        <text>pyruvate + ATP = phosphoenolpyruvate + ADP + H(+)</text>
        <dbReference type="Rhea" id="RHEA:18157"/>
        <dbReference type="ChEBI" id="CHEBI:15361"/>
        <dbReference type="ChEBI" id="CHEBI:15378"/>
        <dbReference type="ChEBI" id="CHEBI:30616"/>
        <dbReference type="ChEBI" id="CHEBI:58702"/>
        <dbReference type="ChEBI" id="CHEBI:456216"/>
        <dbReference type="EC" id="2.7.1.40"/>
    </reaction>
</comment>
<dbReference type="Proteomes" id="UP000601597">
    <property type="component" value="Unassembled WGS sequence"/>
</dbReference>
<evidence type="ECO:0000256" key="5">
    <source>
        <dbReference type="ARBA" id="ARBA00022723"/>
    </source>
</evidence>
<dbReference type="PANTHER" id="PTHR11817">
    <property type="entry name" value="PYRUVATE KINASE"/>
    <property type="match status" value="1"/>
</dbReference>
<comment type="pathway">
    <text evidence="1 13">Carbohydrate degradation; glycolysis; pyruvate from D-glyceraldehyde 3-phosphate: step 5/5.</text>
</comment>
<evidence type="ECO:0000256" key="6">
    <source>
        <dbReference type="ARBA" id="ARBA00022741"/>
    </source>
</evidence>
<evidence type="ECO:0000256" key="9">
    <source>
        <dbReference type="ARBA" id="ARBA00022842"/>
    </source>
</evidence>
<evidence type="ECO:0000313" key="17">
    <source>
        <dbReference type="Proteomes" id="UP000601597"/>
    </source>
</evidence>
<dbReference type="PRINTS" id="PR01050">
    <property type="entry name" value="PYRUVTKNASE"/>
</dbReference>
<dbReference type="EC" id="2.7.1.40" evidence="3 12"/>
<dbReference type="Gene3D" id="2.40.33.10">
    <property type="entry name" value="PK beta-barrel domain-like"/>
    <property type="match status" value="1"/>
</dbReference>
<dbReference type="InterPro" id="IPR001697">
    <property type="entry name" value="Pyr_Knase"/>
</dbReference>
<protein>
    <recommendedName>
        <fullName evidence="3 12">Pyruvate kinase</fullName>
        <ecNumber evidence="3 12">2.7.1.40</ecNumber>
    </recommendedName>
</protein>
<dbReference type="GO" id="GO:0016301">
    <property type="term" value="F:kinase activity"/>
    <property type="evidence" value="ECO:0007669"/>
    <property type="project" value="UniProtKB-KW"/>
</dbReference>
<evidence type="ECO:0000256" key="4">
    <source>
        <dbReference type="ARBA" id="ARBA00022679"/>
    </source>
</evidence>
<reference evidence="17" key="1">
    <citation type="journal article" date="2019" name="Int. J. Syst. Evol. Microbiol.">
        <title>The Global Catalogue of Microorganisms (GCM) 10K type strain sequencing project: providing services to taxonomists for standard genome sequencing and annotation.</title>
        <authorList>
            <consortium name="The Broad Institute Genomics Platform"/>
            <consortium name="The Broad Institute Genome Sequencing Center for Infectious Disease"/>
            <person name="Wu L."/>
            <person name="Ma J."/>
        </authorList>
    </citation>
    <scope>NUCLEOTIDE SEQUENCE [LARGE SCALE GENOMIC DNA]</scope>
    <source>
        <strain evidence="17">KCTC 22280</strain>
    </source>
</reference>
<evidence type="ECO:0000256" key="13">
    <source>
        <dbReference type="RuleBase" id="RU000504"/>
    </source>
</evidence>
<dbReference type="InterPro" id="IPR040442">
    <property type="entry name" value="Pyrv_kinase-like_dom_sf"/>
</dbReference>
<dbReference type="InterPro" id="IPR015806">
    <property type="entry name" value="Pyrv_Knase_insert_dom_sf"/>
</dbReference>
<sequence>MPEQLRRTKIVATLGPATDSPETLERIIHAGLDVCRLNFSHGSAEEHCERARRVRETAASCGRFVAVLADLQGPKLRIARFRDNKVTLKAGQTFVLDAAMDKEAGDAQCVGIDYEQLIRDVTPGDTLVLDDGRIEMEVTAVDERSITSTVLIGGPLSNNKGLNKRGGGLSADALTSKDREDIVTAARLGADYVAVSFVRTAEDMHIARQLLREAGSQAGLVAKIERAELAHDTDALDAVITASNAVMVARGDLAVEIGDAELVAVQKHIIARARALDRVVITATQMMESMIDNPMPTRAEVSDVANAVMDYTDAVMLSAETAVGDYPVQAVEAMDRICKGAERHPSMRQSGHRMHESMERVDEAIALSAMYAANHLQGVTAIICLTETGATPLLMSRIKSAMPIFAFSRHFTTQHKVTLYRGVQTVPFDSAEVAPEQTNALAVRQLQDRGIVSPGDLVVLTKGDYVNAQGGTNTMKIVRVNDDIR</sequence>
<dbReference type="InterPro" id="IPR015813">
    <property type="entry name" value="Pyrv/PenolPyrv_kinase-like_dom"/>
</dbReference>
<keyword evidence="10 13" id="KW-0324">Glycolysis</keyword>
<evidence type="ECO:0000256" key="10">
    <source>
        <dbReference type="ARBA" id="ARBA00023152"/>
    </source>
</evidence>
<keyword evidence="17" id="KW-1185">Reference proteome</keyword>
<dbReference type="RefSeq" id="WP_189573500.1">
    <property type="nucleotide sequence ID" value="NZ_BMXV01000002.1"/>
</dbReference>
<dbReference type="SUPFAM" id="SSF52935">
    <property type="entry name" value="PK C-terminal domain-like"/>
    <property type="match status" value="1"/>
</dbReference>
<organism evidence="16 17">
    <name type="scientific">Marinobacter zhanjiangensis</name>
    <dbReference type="NCBI Taxonomy" id="578215"/>
    <lineage>
        <taxon>Bacteria</taxon>
        <taxon>Pseudomonadati</taxon>
        <taxon>Pseudomonadota</taxon>
        <taxon>Gammaproteobacteria</taxon>
        <taxon>Pseudomonadales</taxon>
        <taxon>Marinobacteraceae</taxon>
        <taxon>Marinobacter</taxon>
    </lineage>
</organism>
<dbReference type="InterPro" id="IPR036918">
    <property type="entry name" value="Pyrv_Knase_C_sf"/>
</dbReference>
<evidence type="ECO:0000256" key="8">
    <source>
        <dbReference type="ARBA" id="ARBA00022840"/>
    </source>
</evidence>
<keyword evidence="7 13" id="KW-0418">Kinase</keyword>
<dbReference type="NCBIfam" id="TIGR01064">
    <property type="entry name" value="pyruv_kin"/>
    <property type="match status" value="1"/>
</dbReference>
<dbReference type="NCBIfam" id="NF004978">
    <property type="entry name" value="PRK06354.1"/>
    <property type="match status" value="1"/>
</dbReference>
<dbReference type="SUPFAM" id="SSF51621">
    <property type="entry name" value="Phosphoenolpyruvate/pyruvate domain"/>
    <property type="match status" value="1"/>
</dbReference>
<keyword evidence="9 13" id="KW-0460">Magnesium</keyword>
<dbReference type="InterPro" id="IPR011037">
    <property type="entry name" value="Pyrv_Knase-like_insert_dom_sf"/>
</dbReference>